<dbReference type="InterPro" id="IPR036188">
    <property type="entry name" value="FAD/NAD-bd_sf"/>
</dbReference>
<dbReference type="Gene3D" id="3.50.50.60">
    <property type="entry name" value="FAD/NAD(P)-binding domain"/>
    <property type="match status" value="1"/>
</dbReference>
<dbReference type="RefSeq" id="WP_253241637.1">
    <property type="nucleotide sequence ID" value="NZ_JAMYJR010000038.1"/>
</dbReference>
<evidence type="ECO:0000313" key="2">
    <source>
        <dbReference type="EMBL" id="MCO8275575.1"/>
    </source>
</evidence>
<name>A0ABT1E076_9ACTN</name>
<dbReference type="PANTHER" id="PTHR46865:SF8">
    <property type="entry name" value="POSSIBLE OXIDOREDUCTASE"/>
    <property type="match status" value="1"/>
</dbReference>
<feature type="domain" description="FAD-binding" evidence="1">
    <location>
        <begin position="36"/>
        <end position="105"/>
    </location>
</feature>
<dbReference type="PANTHER" id="PTHR46865">
    <property type="entry name" value="OXIDOREDUCTASE-RELATED"/>
    <property type="match status" value="1"/>
</dbReference>
<reference evidence="2 3" key="1">
    <citation type="submission" date="2022-06" db="EMBL/GenBank/DDBJ databases">
        <title>New Species of the Genus Actinoplanes, ActinopZanes ferrugineus.</title>
        <authorList>
            <person name="Ding P."/>
        </authorList>
    </citation>
    <scope>NUCLEOTIDE SEQUENCE [LARGE SCALE GENOMIC DNA]</scope>
    <source>
        <strain evidence="2 3">TRM88003</strain>
    </source>
</reference>
<dbReference type="GO" id="GO:0004497">
    <property type="term" value="F:monooxygenase activity"/>
    <property type="evidence" value="ECO:0007669"/>
    <property type="project" value="UniProtKB-KW"/>
</dbReference>
<proteinExistence type="predicted"/>
<keyword evidence="2" id="KW-0503">Monooxygenase</keyword>
<keyword evidence="3" id="KW-1185">Reference proteome</keyword>
<comment type="caution">
    <text evidence="2">The sequence shown here is derived from an EMBL/GenBank/DDBJ whole genome shotgun (WGS) entry which is preliminary data.</text>
</comment>
<dbReference type="EMBL" id="JAMYJR010000038">
    <property type="protein sequence ID" value="MCO8275575.1"/>
    <property type="molecule type" value="Genomic_DNA"/>
</dbReference>
<evidence type="ECO:0000259" key="1">
    <source>
        <dbReference type="Pfam" id="PF01494"/>
    </source>
</evidence>
<organism evidence="2 3">
    <name type="scientific">Paractinoplanes aksuensis</name>
    <dbReference type="NCBI Taxonomy" id="2939490"/>
    <lineage>
        <taxon>Bacteria</taxon>
        <taxon>Bacillati</taxon>
        <taxon>Actinomycetota</taxon>
        <taxon>Actinomycetes</taxon>
        <taxon>Micromonosporales</taxon>
        <taxon>Micromonosporaceae</taxon>
        <taxon>Paractinoplanes</taxon>
    </lineage>
</organism>
<keyword evidence="2" id="KW-0560">Oxidoreductase</keyword>
<dbReference type="Gene3D" id="3.30.9.10">
    <property type="entry name" value="D-Amino Acid Oxidase, subunit A, domain 2"/>
    <property type="match status" value="1"/>
</dbReference>
<accession>A0ABT1E076</accession>
<evidence type="ECO:0000313" key="3">
    <source>
        <dbReference type="Proteomes" id="UP001523369"/>
    </source>
</evidence>
<dbReference type="InterPro" id="IPR002938">
    <property type="entry name" value="FAD-bd"/>
</dbReference>
<dbReference type="SUPFAM" id="SSF51905">
    <property type="entry name" value="FAD/NAD(P)-binding domain"/>
    <property type="match status" value="1"/>
</dbReference>
<dbReference type="Pfam" id="PF01494">
    <property type="entry name" value="FAD_binding_3"/>
    <property type="match status" value="1"/>
</dbReference>
<dbReference type="InterPro" id="IPR051704">
    <property type="entry name" value="FAD_aromatic-hydroxylase"/>
</dbReference>
<protein>
    <submittedName>
        <fullName evidence="2">FAD-dependent monooxygenase</fullName>
    </submittedName>
</protein>
<gene>
    <name evidence="2" type="ORF">M1L60_33820</name>
</gene>
<dbReference type="Proteomes" id="UP001523369">
    <property type="component" value="Unassembled WGS sequence"/>
</dbReference>
<sequence length="148" mass="15914">MGRHLAGRFAGLDAGGIVTQALADLRRAPEALFDSVHQVRMPRWHRDRVVLIGDAAWCMTLFSGMGASSGMIGAVALGDALAGSPRSIESALDAYEQEMRPLIRKHQALAYVKAQLFVPSNGAVALLRAALLKVVSRCRLHAWIGQPS</sequence>